<evidence type="ECO:0000259" key="3">
    <source>
        <dbReference type="Pfam" id="PF16493"/>
    </source>
</evidence>
<evidence type="ECO:0000313" key="5">
    <source>
        <dbReference type="Proteomes" id="UP000270296"/>
    </source>
</evidence>
<feature type="compositionally biased region" description="Low complexity" evidence="2">
    <location>
        <begin position="172"/>
        <end position="188"/>
    </location>
</feature>
<reference evidence="4 5" key="2">
    <citation type="submission" date="2018-11" db="EMBL/GenBank/DDBJ databases">
        <authorList>
            <consortium name="Pathogen Informatics"/>
        </authorList>
    </citation>
    <scope>NUCLEOTIDE SEQUENCE [LARGE SCALE GENOMIC DNA]</scope>
</reference>
<dbReference type="OrthoDB" id="10056939at2759"/>
<evidence type="ECO:0000256" key="2">
    <source>
        <dbReference type="SAM" id="MobiDB-lite"/>
    </source>
</evidence>
<keyword evidence="1" id="KW-0539">Nucleus</keyword>
<dbReference type="AlphaFoldDB" id="A0A183IHV3"/>
<feature type="compositionally biased region" description="Low complexity" evidence="2">
    <location>
        <begin position="102"/>
        <end position="116"/>
    </location>
</feature>
<feature type="region of interest" description="Disordered" evidence="2">
    <location>
        <begin position="97"/>
        <end position="116"/>
    </location>
</feature>
<feature type="region of interest" description="Disordered" evidence="2">
    <location>
        <begin position="155"/>
        <end position="202"/>
    </location>
</feature>
<keyword evidence="5" id="KW-1185">Reference proteome</keyword>
<organism evidence="6">
    <name type="scientific">Soboliphyme baturini</name>
    <dbReference type="NCBI Taxonomy" id="241478"/>
    <lineage>
        <taxon>Eukaryota</taxon>
        <taxon>Metazoa</taxon>
        <taxon>Ecdysozoa</taxon>
        <taxon>Nematoda</taxon>
        <taxon>Enoplea</taxon>
        <taxon>Dorylaimia</taxon>
        <taxon>Dioctophymatida</taxon>
        <taxon>Dioctophymatoidea</taxon>
        <taxon>Soboliphymatidae</taxon>
        <taxon>Soboliphyme</taxon>
    </lineage>
</organism>
<protein>
    <submittedName>
        <fullName evidence="6">Meis_PKNOX_N domain-containing protein</fullName>
    </submittedName>
</protein>
<name>A0A183IHV3_9BILA</name>
<feature type="domain" description="MEIS N-terminal" evidence="3">
    <location>
        <begin position="61"/>
        <end position="93"/>
    </location>
</feature>
<reference evidence="6" key="1">
    <citation type="submission" date="2016-06" db="UniProtKB">
        <authorList>
            <consortium name="WormBaseParasite"/>
        </authorList>
    </citation>
    <scope>IDENTIFICATION</scope>
</reference>
<evidence type="ECO:0000313" key="4">
    <source>
        <dbReference type="EMBL" id="VDP00357.1"/>
    </source>
</evidence>
<proteinExistence type="predicted"/>
<dbReference type="EMBL" id="UZAM01007618">
    <property type="protein sequence ID" value="VDP00357.1"/>
    <property type="molecule type" value="Genomic_DNA"/>
</dbReference>
<dbReference type="Pfam" id="PF16493">
    <property type="entry name" value="Meis_PKNOX_N"/>
    <property type="match status" value="1"/>
</dbReference>
<sequence>MVQAIQVLRFHLLELEKGGTEGEVEGGGNFGFPGSIGDCGTLSYASLALCAATVTVAFRSVALHSINHIHVHELCDNFCQRYINCLKGKMPMDLVTEERAGSSASSTSESHITNSSSLMFPSGIGSNISGPSVATGTVGSGSSTTTVADQSFSQMTNTSLSPNNGMCQASTGSAYGSRTPSSSSSCGRLSEEPVTPAGDARVEDPVSTRMLCHCEGC</sequence>
<accession>A0A183IHV3</accession>
<dbReference type="InterPro" id="IPR032453">
    <property type="entry name" value="PKNOX/Meis_N"/>
</dbReference>
<gene>
    <name evidence="4" type="ORF">SBAD_LOCUS3198</name>
</gene>
<dbReference type="Proteomes" id="UP000270296">
    <property type="component" value="Unassembled WGS sequence"/>
</dbReference>
<feature type="compositionally biased region" description="Polar residues" evidence="2">
    <location>
        <begin position="155"/>
        <end position="171"/>
    </location>
</feature>
<dbReference type="WBParaSite" id="SBAD_0000334901-mRNA-1">
    <property type="protein sequence ID" value="SBAD_0000334901-mRNA-1"/>
    <property type="gene ID" value="SBAD_0000334901"/>
</dbReference>
<evidence type="ECO:0000313" key="6">
    <source>
        <dbReference type="WBParaSite" id="SBAD_0000334901-mRNA-1"/>
    </source>
</evidence>
<evidence type="ECO:0000256" key="1">
    <source>
        <dbReference type="ARBA" id="ARBA00023242"/>
    </source>
</evidence>